<dbReference type="RefSeq" id="WP_311617409.1">
    <property type="nucleotide sequence ID" value="NZ_JAVREV010000005.1"/>
</dbReference>
<protein>
    <recommendedName>
        <fullName evidence="5">Lipoprotein</fullName>
    </recommendedName>
</protein>
<reference evidence="4" key="1">
    <citation type="submission" date="2023-07" db="EMBL/GenBank/DDBJ databases">
        <title>30 novel species of actinomycetes from the DSMZ collection.</title>
        <authorList>
            <person name="Nouioui I."/>
        </authorList>
    </citation>
    <scope>NUCLEOTIDE SEQUENCE [LARGE SCALE GENOMIC DNA]</scope>
    <source>
        <strain evidence="4">DSM 41886</strain>
    </source>
</reference>
<dbReference type="Proteomes" id="UP001183615">
    <property type="component" value="Unassembled WGS sequence"/>
</dbReference>
<gene>
    <name evidence="3" type="ORF">RM779_10515</name>
</gene>
<proteinExistence type="predicted"/>
<dbReference type="EMBL" id="JAVREV010000005">
    <property type="protein sequence ID" value="MDT0443026.1"/>
    <property type="molecule type" value="Genomic_DNA"/>
</dbReference>
<sequence>MKFVNRTRRTGTLAAIGLMTAAGLFLTACNEDEVAGSGGGSGSEGGSGSAGGSGGEEGGEEGQVIPEGEGFTGAVAGPLSYLAPGELRVDDQAFYVAEDTEVVGGAFCADPEVPDRECTTDQLEQAAQNGDMTVLVQIQDGAALRVDGPGIDHPLSGWEVSVTGPVSYVNEDLLAIEDRHFLVTEDTAVMGSDNCGTYDIEQTDCDAEILQEVVREGELSATATIVDGVAQRIEW</sequence>
<evidence type="ECO:0000256" key="1">
    <source>
        <dbReference type="SAM" id="MobiDB-lite"/>
    </source>
</evidence>
<accession>A0ABU2S2U9</accession>
<name>A0ABU2S2U9_9ACTN</name>
<evidence type="ECO:0000256" key="2">
    <source>
        <dbReference type="SAM" id="SignalP"/>
    </source>
</evidence>
<evidence type="ECO:0008006" key="5">
    <source>
        <dbReference type="Google" id="ProtNLM"/>
    </source>
</evidence>
<keyword evidence="2" id="KW-0732">Signal</keyword>
<evidence type="ECO:0000313" key="3">
    <source>
        <dbReference type="EMBL" id="MDT0443026.1"/>
    </source>
</evidence>
<evidence type="ECO:0000313" key="4">
    <source>
        <dbReference type="Proteomes" id="UP001183615"/>
    </source>
</evidence>
<dbReference type="PROSITE" id="PS51257">
    <property type="entry name" value="PROKAR_LIPOPROTEIN"/>
    <property type="match status" value="1"/>
</dbReference>
<keyword evidence="4" id="KW-1185">Reference proteome</keyword>
<comment type="caution">
    <text evidence="3">The sequence shown here is derived from an EMBL/GenBank/DDBJ whole genome shotgun (WGS) entry which is preliminary data.</text>
</comment>
<feature type="compositionally biased region" description="Gly residues" evidence="1">
    <location>
        <begin position="36"/>
        <end position="56"/>
    </location>
</feature>
<feature type="region of interest" description="Disordered" evidence="1">
    <location>
        <begin position="34"/>
        <end position="70"/>
    </location>
</feature>
<organism evidence="3 4">
    <name type="scientific">Streptomyces johnsoniae</name>
    <dbReference type="NCBI Taxonomy" id="3075532"/>
    <lineage>
        <taxon>Bacteria</taxon>
        <taxon>Bacillati</taxon>
        <taxon>Actinomycetota</taxon>
        <taxon>Actinomycetes</taxon>
        <taxon>Kitasatosporales</taxon>
        <taxon>Streptomycetaceae</taxon>
        <taxon>Streptomyces</taxon>
    </lineage>
</organism>
<feature type="chain" id="PRO_5045371425" description="Lipoprotein" evidence="2">
    <location>
        <begin position="31"/>
        <end position="235"/>
    </location>
</feature>
<feature type="signal peptide" evidence="2">
    <location>
        <begin position="1"/>
        <end position="30"/>
    </location>
</feature>